<keyword evidence="5 6" id="KW-0472">Membrane</keyword>
<gene>
    <name evidence="8" type="ORF">IV53_GL000039</name>
</gene>
<evidence type="ECO:0000259" key="7">
    <source>
        <dbReference type="PROSITE" id="PS50850"/>
    </source>
</evidence>
<dbReference type="GO" id="GO:0005886">
    <property type="term" value="C:plasma membrane"/>
    <property type="evidence" value="ECO:0007669"/>
    <property type="project" value="UniProtKB-SubCell"/>
</dbReference>
<dbReference type="Gene3D" id="1.20.1250.20">
    <property type="entry name" value="MFS general substrate transporter like domains"/>
    <property type="match status" value="1"/>
</dbReference>
<dbReference type="AlphaFoldDB" id="A0A0R2KRX0"/>
<dbReference type="InterPro" id="IPR020846">
    <property type="entry name" value="MFS_dom"/>
</dbReference>
<feature type="transmembrane region" description="Helical" evidence="6">
    <location>
        <begin position="103"/>
        <end position="121"/>
    </location>
</feature>
<dbReference type="STRING" id="1122146.IV53_GL000039"/>
<feature type="transmembrane region" description="Helical" evidence="6">
    <location>
        <begin position="161"/>
        <end position="179"/>
    </location>
</feature>
<sequence>MHKKQVAWVTGALLLANIISGLDATIITTALPAIISDLNGIEYMGWIIAVFLLGMAISTPIWSKLGERTSNKFALQLSLVVFIVSSLLEGAATNIWFFLIARIFMGIGTGGMSALPYIVIGELYHKYYQRSKVLGYIAASWSAATIMGPLVGGWIVDALNWHWVFYINVPLGLITIIIIQKYYAVNKNTRKVHFDFKGSVYMIIGLSALLLGIQLIGMASNYWVAGLMIVGGYFLWRLTQVEKTAQDPIIPGRIFKNKPLVADFVLFSVAWGGGIAFSNYAPMWAQGLLATTALIGGVTQIPGAVTDLIGAQSAPRLQTRFRAGTINFYSLLLILISLVILIFAGVDASFTTLLISSCFFGLGTGLIFVVLQVKVQKDSSRQDMAIATSLSFLSRILAQTFMSSIYGVTMNQALVQGVKESKGKITIKMMNALSDPVAIKTLPEHLIPQMRNILHHGLHNIMIVAAVLTAIGMIYSQYAAKKHGANDILDVNAGD</sequence>
<keyword evidence="2" id="KW-0813">Transport</keyword>
<accession>A0A0R2KRX0</accession>
<dbReference type="PROSITE" id="PS50850">
    <property type="entry name" value="MFS"/>
    <property type="match status" value="1"/>
</dbReference>
<feature type="transmembrane region" description="Helical" evidence="6">
    <location>
        <begin position="260"/>
        <end position="277"/>
    </location>
</feature>
<comment type="caution">
    <text evidence="8">The sequence shown here is derived from an EMBL/GenBank/DDBJ whole genome shotgun (WGS) entry which is preliminary data.</text>
</comment>
<dbReference type="InterPro" id="IPR036259">
    <property type="entry name" value="MFS_trans_sf"/>
</dbReference>
<reference evidence="8 9" key="1">
    <citation type="journal article" date="2015" name="Genome Announc.">
        <title>Expanding the biotechnology potential of lactobacilli through comparative genomics of 213 strains and associated genera.</title>
        <authorList>
            <person name="Sun Z."/>
            <person name="Harris H.M."/>
            <person name="McCann A."/>
            <person name="Guo C."/>
            <person name="Argimon S."/>
            <person name="Zhang W."/>
            <person name="Yang X."/>
            <person name="Jeffery I.B."/>
            <person name="Cooney J.C."/>
            <person name="Kagawa T.F."/>
            <person name="Liu W."/>
            <person name="Song Y."/>
            <person name="Salvetti E."/>
            <person name="Wrobel A."/>
            <person name="Rasinkangas P."/>
            <person name="Parkhill J."/>
            <person name="Rea M.C."/>
            <person name="O'Sullivan O."/>
            <person name="Ritari J."/>
            <person name="Douillard F.P."/>
            <person name="Paul Ross R."/>
            <person name="Yang R."/>
            <person name="Briner A.E."/>
            <person name="Felis G.E."/>
            <person name="de Vos W.M."/>
            <person name="Barrangou R."/>
            <person name="Klaenhammer T.R."/>
            <person name="Caufield P.W."/>
            <person name="Cui Y."/>
            <person name="Zhang H."/>
            <person name="O'Toole P.W."/>
        </authorList>
    </citation>
    <scope>NUCLEOTIDE SEQUENCE [LARGE SCALE GENOMIC DNA]</scope>
    <source>
        <strain evidence="8 9">DSM 22408</strain>
    </source>
</reference>
<dbReference type="PATRIC" id="fig|1122146.4.peg.41"/>
<dbReference type="GO" id="GO:0022857">
    <property type="term" value="F:transmembrane transporter activity"/>
    <property type="evidence" value="ECO:0007669"/>
    <property type="project" value="InterPro"/>
</dbReference>
<feature type="transmembrane region" description="Helical" evidence="6">
    <location>
        <begin position="200"/>
        <end position="216"/>
    </location>
</feature>
<feature type="transmembrane region" description="Helical" evidence="6">
    <location>
        <begin position="453"/>
        <end position="475"/>
    </location>
</feature>
<dbReference type="OrthoDB" id="9816041at2"/>
<evidence type="ECO:0000256" key="5">
    <source>
        <dbReference type="ARBA" id="ARBA00023136"/>
    </source>
</evidence>
<dbReference type="Proteomes" id="UP000051500">
    <property type="component" value="Unassembled WGS sequence"/>
</dbReference>
<feature type="transmembrane region" description="Helical" evidence="6">
    <location>
        <begin position="43"/>
        <end position="62"/>
    </location>
</feature>
<dbReference type="InterPro" id="IPR011701">
    <property type="entry name" value="MFS"/>
</dbReference>
<feature type="transmembrane region" description="Helical" evidence="6">
    <location>
        <begin position="133"/>
        <end position="155"/>
    </location>
</feature>
<evidence type="ECO:0000256" key="1">
    <source>
        <dbReference type="ARBA" id="ARBA00004651"/>
    </source>
</evidence>
<dbReference type="eggNOG" id="COG2814">
    <property type="taxonomic scope" value="Bacteria"/>
</dbReference>
<keyword evidence="9" id="KW-1185">Reference proteome</keyword>
<feature type="transmembrane region" description="Helical" evidence="6">
    <location>
        <begin position="74"/>
        <end position="97"/>
    </location>
</feature>
<feature type="transmembrane region" description="Helical" evidence="6">
    <location>
        <begin position="352"/>
        <end position="373"/>
    </location>
</feature>
<evidence type="ECO:0000313" key="8">
    <source>
        <dbReference type="EMBL" id="KRN89322.1"/>
    </source>
</evidence>
<organism evidence="8 9">
    <name type="scientific">Ligilactobacillus ceti DSM 22408</name>
    <dbReference type="NCBI Taxonomy" id="1122146"/>
    <lineage>
        <taxon>Bacteria</taxon>
        <taxon>Bacillati</taxon>
        <taxon>Bacillota</taxon>
        <taxon>Bacilli</taxon>
        <taxon>Lactobacillales</taxon>
        <taxon>Lactobacillaceae</taxon>
        <taxon>Ligilactobacillus</taxon>
    </lineage>
</organism>
<keyword evidence="3 6" id="KW-0812">Transmembrane</keyword>
<evidence type="ECO:0000313" key="9">
    <source>
        <dbReference type="Proteomes" id="UP000051500"/>
    </source>
</evidence>
<comment type="subcellular location">
    <subcellularLocation>
        <location evidence="1">Cell membrane</location>
        <topology evidence="1">Multi-pass membrane protein</topology>
    </subcellularLocation>
</comment>
<dbReference type="Pfam" id="PF07690">
    <property type="entry name" value="MFS_1"/>
    <property type="match status" value="1"/>
</dbReference>
<evidence type="ECO:0000256" key="4">
    <source>
        <dbReference type="ARBA" id="ARBA00022989"/>
    </source>
</evidence>
<evidence type="ECO:0000256" key="2">
    <source>
        <dbReference type="ARBA" id="ARBA00022448"/>
    </source>
</evidence>
<dbReference type="PANTHER" id="PTHR23501:SF191">
    <property type="entry name" value="VACUOLAR BASIC AMINO ACID TRANSPORTER 4"/>
    <property type="match status" value="1"/>
</dbReference>
<keyword evidence="4 6" id="KW-1133">Transmembrane helix</keyword>
<dbReference type="PANTHER" id="PTHR23501">
    <property type="entry name" value="MAJOR FACILITATOR SUPERFAMILY"/>
    <property type="match status" value="1"/>
</dbReference>
<feature type="transmembrane region" description="Helical" evidence="6">
    <location>
        <begin position="222"/>
        <end position="239"/>
    </location>
</feature>
<feature type="transmembrane region" description="Helical" evidence="6">
    <location>
        <begin position="283"/>
        <end position="305"/>
    </location>
</feature>
<dbReference type="RefSeq" id="WP_027106472.1">
    <property type="nucleotide sequence ID" value="NZ_AUHP01000012.1"/>
</dbReference>
<protein>
    <submittedName>
        <fullName evidence="8">Multidrug transporter</fullName>
    </submittedName>
</protein>
<feature type="transmembrane region" description="Helical" evidence="6">
    <location>
        <begin position="326"/>
        <end position="346"/>
    </location>
</feature>
<proteinExistence type="predicted"/>
<dbReference type="Gene3D" id="1.20.1720.10">
    <property type="entry name" value="Multidrug resistance protein D"/>
    <property type="match status" value="1"/>
</dbReference>
<evidence type="ECO:0000256" key="6">
    <source>
        <dbReference type="SAM" id="Phobius"/>
    </source>
</evidence>
<name>A0A0R2KRX0_9LACO</name>
<dbReference type="EMBL" id="JQBZ01000016">
    <property type="protein sequence ID" value="KRN89322.1"/>
    <property type="molecule type" value="Genomic_DNA"/>
</dbReference>
<feature type="domain" description="Major facilitator superfamily (MFS) profile" evidence="7">
    <location>
        <begin position="9"/>
        <end position="484"/>
    </location>
</feature>
<dbReference type="SUPFAM" id="SSF103473">
    <property type="entry name" value="MFS general substrate transporter"/>
    <property type="match status" value="1"/>
</dbReference>
<evidence type="ECO:0000256" key="3">
    <source>
        <dbReference type="ARBA" id="ARBA00022692"/>
    </source>
</evidence>